<keyword evidence="1" id="KW-0677">Repeat</keyword>
<dbReference type="PROSITE" id="PS50088">
    <property type="entry name" value="ANK_REPEAT"/>
    <property type="match status" value="2"/>
</dbReference>
<dbReference type="InterPro" id="IPR036770">
    <property type="entry name" value="Ankyrin_rpt-contain_sf"/>
</dbReference>
<keyword evidence="6" id="KW-1185">Reference proteome</keyword>
<dbReference type="PROSITE" id="PS50297">
    <property type="entry name" value="ANK_REP_REGION"/>
    <property type="match status" value="2"/>
</dbReference>
<dbReference type="InterPro" id="IPR050745">
    <property type="entry name" value="Multifunctional_regulatory"/>
</dbReference>
<protein>
    <recommendedName>
        <fullName evidence="4">Metallo-beta-lactamase domain-containing protein</fullName>
    </recommendedName>
</protein>
<reference evidence="6" key="1">
    <citation type="journal article" date="2019" name="Int. J. Syst. Evol. Microbiol.">
        <title>The Global Catalogue of Microorganisms (GCM) 10K type strain sequencing project: providing services to taxonomists for standard genome sequencing and annotation.</title>
        <authorList>
            <consortium name="The Broad Institute Genomics Platform"/>
            <consortium name="The Broad Institute Genome Sequencing Center for Infectious Disease"/>
            <person name="Wu L."/>
            <person name="Ma J."/>
        </authorList>
    </citation>
    <scope>NUCLEOTIDE SEQUENCE [LARGE SCALE GENOMIC DNA]</scope>
    <source>
        <strain evidence="6">JCM 13002</strain>
    </source>
</reference>
<dbReference type="InterPro" id="IPR036866">
    <property type="entry name" value="RibonucZ/Hydroxyglut_hydro"/>
</dbReference>
<dbReference type="Gene3D" id="1.25.40.20">
    <property type="entry name" value="Ankyrin repeat-containing domain"/>
    <property type="match status" value="1"/>
</dbReference>
<dbReference type="InterPro" id="IPR001279">
    <property type="entry name" value="Metallo-B-lactamas"/>
</dbReference>
<evidence type="ECO:0000259" key="4">
    <source>
        <dbReference type="Pfam" id="PF00753"/>
    </source>
</evidence>
<dbReference type="RefSeq" id="WP_344627982.1">
    <property type="nucleotide sequence ID" value="NZ_BAAALD010000131.1"/>
</dbReference>
<gene>
    <name evidence="5" type="ORF">GCM10009663_72240</name>
</gene>
<evidence type="ECO:0000256" key="1">
    <source>
        <dbReference type="ARBA" id="ARBA00022737"/>
    </source>
</evidence>
<evidence type="ECO:0000256" key="2">
    <source>
        <dbReference type="ARBA" id="ARBA00023043"/>
    </source>
</evidence>
<dbReference type="Proteomes" id="UP001499987">
    <property type="component" value="Unassembled WGS sequence"/>
</dbReference>
<dbReference type="SMART" id="SM00248">
    <property type="entry name" value="ANK"/>
    <property type="match status" value="3"/>
</dbReference>
<proteinExistence type="predicted"/>
<dbReference type="Pfam" id="PF12796">
    <property type="entry name" value="Ank_2"/>
    <property type="match status" value="1"/>
</dbReference>
<organism evidence="5 6">
    <name type="scientific">Kitasatospora arboriphila</name>
    <dbReference type="NCBI Taxonomy" id="258052"/>
    <lineage>
        <taxon>Bacteria</taxon>
        <taxon>Bacillati</taxon>
        <taxon>Actinomycetota</taxon>
        <taxon>Actinomycetes</taxon>
        <taxon>Kitasatosporales</taxon>
        <taxon>Streptomycetaceae</taxon>
        <taxon>Kitasatospora</taxon>
    </lineage>
</organism>
<dbReference type="InterPro" id="IPR002110">
    <property type="entry name" value="Ankyrin_rpt"/>
</dbReference>
<comment type="caution">
    <text evidence="5">The sequence shown here is derived from an EMBL/GenBank/DDBJ whole genome shotgun (WGS) entry which is preliminary data.</text>
</comment>
<evidence type="ECO:0000313" key="6">
    <source>
        <dbReference type="Proteomes" id="UP001499987"/>
    </source>
</evidence>
<dbReference type="Pfam" id="PF00753">
    <property type="entry name" value="Lactamase_B"/>
    <property type="match status" value="1"/>
</dbReference>
<dbReference type="SUPFAM" id="SSF56281">
    <property type="entry name" value="Metallo-hydrolase/oxidoreductase"/>
    <property type="match status" value="1"/>
</dbReference>
<feature type="repeat" description="ANK" evidence="3">
    <location>
        <begin position="156"/>
        <end position="191"/>
    </location>
</feature>
<feature type="repeat" description="ANK" evidence="3">
    <location>
        <begin position="123"/>
        <end position="155"/>
    </location>
</feature>
<dbReference type="PANTHER" id="PTHR24189:SF50">
    <property type="entry name" value="ANKYRIN REPEAT AND SOCS BOX PROTEIN 2"/>
    <property type="match status" value="1"/>
</dbReference>
<dbReference type="SUPFAM" id="SSF48403">
    <property type="entry name" value="Ankyrin repeat"/>
    <property type="match status" value="1"/>
</dbReference>
<evidence type="ECO:0000256" key="3">
    <source>
        <dbReference type="PROSITE-ProRule" id="PRU00023"/>
    </source>
</evidence>
<name>A0ABP4EP10_9ACTN</name>
<dbReference type="PANTHER" id="PTHR24189">
    <property type="entry name" value="MYOTROPHIN"/>
    <property type="match status" value="1"/>
</dbReference>
<dbReference type="EMBL" id="BAAALD010000131">
    <property type="protein sequence ID" value="GAA1122399.1"/>
    <property type="molecule type" value="Genomic_DNA"/>
</dbReference>
<feature type="domain" description="Metallo-beta-lactamase" evidence="4">
    <location>
        <begin position="23"/>
        <end position="73"/>
    </location>
</feature>
<dbReference type="Gene3D" id="3.60.15.10">
    <property type="entry name" value="Ribonuclease Z/Hydroxyacylglutathione hydrolase-like"/>
    <property type="match status" value="1"/>
</dbReference>
<sequence>MGNDLLRLTVLGSAPPYPAADNPCSGYLVSCGGGQVWVDAGSGTLGPLQRHARLDELDAIWISHLHADHCADLLTAHYGALYADVRLAAPIPLEEAVRRGRAAEVARLVAAGADPEQPIGEYRETTPLCLAAASGHTAVVRVLLAAGVHPDARNGLGHLPLVLAATAGRAGHPAALDLLLDAGADIEARTRGRTALEWADGFGLTETARRLRGRGARPAGAGSPQPE</sequence>
<evidence type="ECO:0000313" key="5">
    <source>
        <dbReference type="EMBL" id="GAA1122399.1"/>
    </source>
</evidence>
<accession>A0ABP4EP10</accession>
<keyword evidence="2 3" id="KW-0040">ANK repeat</keyword>